<reference evidence="2" key="1">
    <citation type="submission" date="2021-12" db="EMBL/GenBank/DDBJ databases">
        <authorList>
            <person name="Zaccaron A."/>
            <person name="Stergiopoulos I."/>
        </authorList>
    </citation>
    <scope>NUCLEOTIDE SEQUENCE</scope>
    <source>
        <strain evidence="2">Race5_Kim</strain>
    </source>
</reference>
<evidence type="ECO:0000313" key="2">
    <source>
        <dbReference type="EMBL" id="UJO17477.1"/>
    </source>
</evidence>
<dbReference type="InterPro" id="IPR046341">
    <property type="entry name" value="SET_dom_sf"/>
</dbReference>
<feature type="region of interest" description="Disordered" evidence="1">
    <location>
        <begin position="316"/>
        <end position="339"/>
    </location>
</feature>
<dbReference type="Proteomes" id="UP000756132">
    <property type="component" value="Chromosome 5"/>
</dbReference>
<feature type="compositionally biased region" description="Basic and acidic residues" evidence="1">
    <location>
        <begin position="316"/>
        <end position="327"/>
    </location>
</feature>
<dbReference type="OMA" id="INDHEYP"/>
<evidence type="ECO:0000313" key="3">
    <source>
        <dbReference type="Proteomes" id="UP000756132"/>
    </source>
</evidence>
<dbReference type="RefSeq" id="XP_047761843.1">
    <property type="nucleotide sequence ID" value="XM_047905279.1"/>
</dbReference>
<dbReference type="GeneID" id="71986009"/>
<dbReference type="GO" id="GO:0016279">
    <property type="term" value="F:protein-lysine N-methyltransferase activity"/>
    <property type="evidence" value="ECO:0007669"/>
    <property type="project" value="UniProtKB-ARBA"/>
</dbReference>
<gene>
    <name evidence="2" type="ORF">CLAFUR5_06131</name>
</gene>
<organism evidence="2 3">
    <name type="scientific">Passalora fulva</name>
    <name type="common">Tomato leaf mold</name>
    <name type="synonym">Cladosporium fulvum</name>
    <dbReference type="NCBI Taxonomy" id="5499"/>
    <lineage>
        <taxon>Eukaryota</taxon>
        <taxon>Fungi</taxon>
        <taxon>Dikarya</taxon>
        <taxon>Ascomycota</taxon>
        <taxon>Pezizomycotina</taxon>
        <taxon>Dothideomycetes</taxon>
        <taxon>Dothideomycetidae</taxon>
        <taxon>Mycosphaerellales</taxon>
        <taxon>Mycosphaerellaceae</taxon>
        <taxon>Fulvia</taxon>
    </lineage>
</organism>
<protein>
    <submittedName>
        <fullName evidence="2">Ribosomal lysine N-methyltransferase set10</fullName>
    </submittedName>
</protein>
<accession>A0A9Q8P8X9</accession>
<proteinExistence type="predicted"/>
<dbReference type="InterPro" id="IPR050600">
    <property type="entry name" value="SETD3_SETD6_MTase"/>
</dbReference>
<dbReference type="Gene3D" id="3.90.1410.10">
    <property type="entry name" value="set domain protein methyltransferase, domain 1"/>
    <property type="match status" value="1"/>
</dbReference>
<dbReference type="AlphaFoldDB" id="A0A9Q8P8X9"/>
<dbReference type="OrthoDB" id="42889at2759"/>
<name>A0A9Q8P8X9_PASFU</name>
<dbReference type="EMBL" id="CP090167">
    <property type="protein sequence ID" value="UJO17477.1"/>
    <property type="molecule type" value="Genomic_DNA"/>
</dbReference>
<evidence type="ECO:0000256" key="1">
    <source>
        <dbReference type="SAM" id="MobiDB-lite"/>
    </source>
</evidence>
<reference evidence="2" key="2">
    <citation type="journal article" date="2022" name="Microb. Genom.">
        <title>A chromosome-scale genome assembly of the tomato pathogen Cladosporium fulvum reveals a compartmentalized genome architecture and the presence of a dispensable chromosome.</title>
        <authorList>
            <person name="Zaccaron A.Z."/>
            <person name="Chen L.H."/>
            <person name="Samaras A."/>
            <person name="Stergiopoulos I."/>
        </authorList>
    </citation>
    <scope>NUCLEOTIDE SEQUENCE</scope>
    <source>
        <strain evidence="2">Race5_Kim</strain>
    </source>
</reference>
<dbReference type="KEGG" id="ffu:CLAFUR5_06131"/>
<dbReference type="SUPFAM" id="SSF82199">
    <property type="entry name" value="SET domain"/>
    <property type="match status" value="1"/>
</dbReference>
<sequence length="624" mass="70875">MAPPERLEALKLWLHQNGGYLNPETRLEHSDEAGVHCRAATDLAPHARICTVPHSLALSSLNALVDDVFPVFKQRGLPVEAIGYFYLMYQYAHRDTSFWQPYLDSLPRPDHEHSTPFWFDSQDLGWLEDTDVLHTLKARREVHKIHYVAGINMLQQANVDIEPYTWDLYRWSITMYTSRSFSSRALHSVDTKYWAAYKSTPDGRTQTVLLDMTRTSAEELDFPVLFPVIDIPNHAHDAMVDWAFDPARFSLSLRSGAKAGGEVFNNYGPKSNDELLLGYGFCLEDNPHDKVLLTLKAPPEELQKELRKIQPGYFEERRDDKDGEWSSEKATFGLQQPVHDPERPEAVFDRLPEPLLELMIYMLRHERGLSFSFVERPLFYLTAPNSAGRQYRAPITRMIVTSLLPKLAKLQASTPQNPPTNKKQQQAKIYRDGQMRILEHVTGGLRNYLRTLLTLTPSSNASGPMLVTIQGLVSILASATDEGPKHAADFLNGLAVSAGTSDLDQMCEAGWEDDACVLLLCFVFSTCGINDHEYPEYLWRPDVDVDYENDRFDDDELEQGRSSMELVKAAAQECPGSFWTDKRWSERFVAGVGGRVMRYESFTMMVPTSDEGGDARLVVYIHPS</sequence>
<keyword evidence="3" id="KW-1185">Reference proteome</keyword>
<dbReference type="PANTHER" id="PTHR13271">
    <property type="entry name" value="UNCHARACTERIZED PUTATIVE METHYLTRANSFERASE"/>
    <property type="match status" value="1"/>
</dbReference>